<reference evidence="2" key="1">
    <citation type="journal article" date="2015" name="Proc. Natl. Acad. Sci. U.S.A.">
        <title>Networks of energetic and metabolic interactions define dynamics in microbial communities.</title>
        <authorList>
            <person name="Embree M."/>
            <person name="Liu J.K."/>
            <person name="Al-Bassam M.M."/>
            <person name="Zengler K."/>
        </authorList>
    </citation>
    <scope>NUCLEOTIDE SEQUENCE</scope>
</reference>
<name>A0A0W8G8P2_9ZZZZ</name>
<protein>
    <submittedName>
        <fullName evidence="2">Methyltransferase type 11</fullName>
    </submittedName>
</protein>
<dbReference type="Gene3D" id="3.40.50.150">
    <property type="entry name" value="Vaccinia Virus protein VP39"/>
    <property type="match status" value="1"/>
</dbReference>
<dbReference type="SUPFAM" id="SSF53335">
    <property type="entry name" value="S-adenosyl-L-methionine-dependent methyltransferases"/>
    <property type="match status" value="1"/>
</dbReference>
<evidence type="ECO:0000259" key="1">
    <source>
        <dbReference type="Pfam" id="PF13649"/>
    </source>
</evidence>
<gene>
    <name evidence="2" type="ORF">ASZ90_000570</name>
</gene>
<keyword evidence="2" id="KW-0808">Transferase</keyword>
<dbReference type="AlphaFoldDB" id="A0A0W8G8P2"/>
<dbReference type="CDD" id="cd02440">
    <property type="entry name" value="AdoMet_MTases"/>
    <property type="match status" value="1"/>
</dbReference>
<keyword evidence="2" id="KW-0489">Methyltransferase</keyword>
<comment type="caution">
    <text evidence="2">The sequence shown here is derived from an EMBL/GenBank/DDBJ whole genome shotgun (WGS) entry which is preliminary data.</text>
</comment>
<dbReference type="InterPro" id="IPR050508">
    <property type="entry name" value="Methyltransf_Superfamily"/>
</dbReference>
<dbReference type="InterPro" id="IPR041698">
    <property type="entry name" value="Methyltransf_25"/>
</dbReference>
<accession>A0A0W8G8P2</accession>
<evidence type="ECO:0000313" key="2">
    <source>
        <dbReference type="EMBL" id="KUG29528.1"/>
    </source>
</evidence>
<dbReference type="Pfam" id="PF13649">
    <property type="entry name" value="Methyltransf_25"/>
    <property type="match status" value="1"/>
</dbReference>
<dbReference type="GO" id="GO:0032259">
    <property type="term" value="P:methylation"/>
    <property type="evidence" value="ECO:0007669"/>
    <property type="project" value="UniProtKB-KW"/>
</dbReference>
<dbReference type="GO" id="GO:0008168">
    <property type="term" value="F:methyltransferase activity"/>
    <property type="evidence" value="ECO:0007669"/>
    <property type="project" value="UniProtKB-KW"/>
</dbReference>
<organism evidence="2">
    <name type="scientific">hydrocarbon metagenome</name>
    <dbReference type="NCBI Taxonomy" id="938273"/>
    <lineage>
        <taxon>unclassified sequences</taxon>
        <taxon>metagenomes</taxon>
        <taxon>ecological metagenomes</taxon>
    </lineage>
</organism>
<dbReference type="EMBL" id="LNQE01000072">
    <property type="protein sequence ID" value="KUG29528.1"/>
    <property type="molecule type" value="Genomic_DNA"/>
</dbReference>
<sequence length="221" mass="23543">MTSDPYARMAPIYDLVTAPFLDPMRRAVCRLAQAAGVRRAVDMCCGTGRQAWMLAAMGVETLGVDLSPSMLARAEFPPRGVAVPDGAGPRFACLDAASLDVPDASFDLALTTLSLHEMPEEEARGIFREMWRVVRPGGAVAVADYVAPAAWTAKLSRLGVIWAERFAGSGHFRNYRRFMAAGGLPGFLAGACPECPVRLTGRFLVGNAALAVMDRAAAPEA</sequence>
<dbReference type="InterPro" id="IPR029063">
    <property type="entry name" value="SAM-dependent_MTases_sf"/>
</dbReference>
<feature type="domain" description="Methyltransferase" evidence="1">
    <location>
        <begin position="41"/>
        <end position="138"/>
    </location>
</feature>
<dbReference type="PANTHER" id="PTHR42912">
    <property type="entry name" value="METHYLTRANSFERASE"/>
    <property type="match status" value="1"/>
</dbReference>
<proteinExistence type="predicted"/>